<keyword evidence="2" id="KW-1003">Cell membrane</keyword>
<evidence type="ECO:0000256" key="6">
    <source>
        <dbReference type="SAM" id="Phobius"/>
    </source>
</evidence>
<evidence type="ECO:0000256" key="5">
    <source>
        <dbReference type="ARBA" id="ARBA00023136"/>
    </source>
</evidence>
<reference evidence="7 8" key="1">
    <citation type="submission" date="2019-03" db="EMBL/GenBank/DDBJ databases">
        <title>Metabolic reconstructions from genomes of highly enriched 'Candidatus Accumulibacter' and 'Candidatus Competibacter' bioreactor populations.</title>
        <authorList>
            <person name="Annavajhala M.K."/>
            <person name="Welles L."/>
            <person name="Abbas B."/>
            <person name="Sorokin D."/>
            <person name="Park H."/>
            <person name="Van Loosdrecht M."/>
            <person name="Chandran K."/>
        </authorList>
    </citation>
    <scope>NUCLEOTIDE SEQUENCE [LARGE SCALE GENOMIC DNA]</scope>
    <source>
        <strain evidence="7 8">SBR_G</strain>
    </source>
</reference>
<evidence type="ECO:0000256" key="4">
    <source>
        <dbReference type="ARBA" id="ARBA00022989"/>
    </source>
</evidence>
<proteinExistence type="predicted"/>
<feature type="transmembrane region" description="Helical" evidence="6">
    <location>
        <begin position="37"/>
        <end position="58"/>
    </location>
</feature>
<gene>
    <name evidence="7" type="ORF">E4P82_14190</name>
</gene>
<evidence type="ECO:0000256" key="2">
    <source>
        <dbReference type="ARBA" id="ARBA00022475"/>
    </source>
</evidence>
<keyword evidence="4 6" id="KW-1133">Transmembrane helix</keyword>
<evidence type="ECO:0000313" key="8">
    <source>
        <dbReference type="Proteomes" id="UP000760480"/>
    </source>
</evidence>
<dbReference type="Proteomes" id="UP000760480">
    <property type="component" value="Unassembled WGS sequence"/>
</dbReference>
<evidence type="ECO:0000256" key="3">
    <source>
        <dbReference type="ARBA" id="ARBA00022692"/>
    </source>
</evidence>
<evidence type="ECO:0000313" key="7">
    <source>
        <dbReference type="EMBL" id="NMQ20247.1"/>
    </source>
</evidence>
<dbReference type="Pfam" id="PF03899">
    <property type="entry name" value="ATP-synt_I"/>
    <property type="match status" value="1"/>
</dbReference>
<protein>
    <submittedName>
        <fullName evidence="7">F0F1 ATP synthase assembly protein I</fullName>
    </submittedName>
</protein>
<dbReference type="EMBL" id="SPMZ01000041">
    <property type="protein sequence ID" value="NMQ20247.1"/>
    <property type="molecule type" value="Genomic_DNA"/>
</dbReference>
<dbReference type="RefSeq" id="WP_169249512.1">
    <property type="nucleotide sequence ID" value="NZ_SPMZ01000041.1"/>
</dbReference>
<keyword evidence="8" id="KW-1185">Reference proteome</keyword>
<organism evidence="7 8">
    <name type="scientific">Candidatus Competibacter phosphatis</name>
    <dbReference type="NCBI Taxonomy" id="221280"/>
    <lineage>
        <taxon>Bacteria</taxon>
        <taxon>Pseudomonadati</taxon>
        <taxon>Pseudomonadota</taxon>
        <taxon>Gammaproteobacteria</taxon>
        <taxon>Candidatus Competibacteraceae</taxon>
        <taxon>Candidatus Competibacter</taxon>
    </lineage>
</organism>
<feature type="transmembrane region" description="Helical" evidence="6">
    <location>
        <begin position="12"/>
        <end position="31"/>
    </location>
</feature>
<keyword evidence="5 6" id="KW-0472">Membrane</keyword>
<comment type="subcellular location">
    <subcellularLocation>
        <location evidence="1">Cell membrane</location>
        <topology evidence="1">Multi-pass membrane protein</topology>
    </subcellularLocation>
</comment>
<sequence>MGAKQVTRKIIIIQLLVTLLAAIVSFAFNSLQAAYSALVGGGISIVATLYFASKVFAVRIGAPAAKIARAFYVGEVVKMLLTVVLLSIALLWFDVSPLPLLLAYMAALMAYWLALPFTYDASVRTL</sequence>
<feature type="transmembrane region" description="Helical" evidence="6">
    <location>
        <begin position="70"/>
        <end position="93"/>
    </location>
</feature>
<evidence type="ECO:0000256" key="1">
    <source>
        <dbReference type="ARBA" id="ARBA00004651"/>
    </source>
</evidence>
<accession>A0ABX1TLG1</accession>
<feature type="transmembrane region" description="Helical" evidence="6">
    <location>
        <begin position="99"/>
        <end position="119"/>
    </location>
</feature>
<name>A0ABX1TLG1_9GAMM</name>
<keyword evidence="3 6" id="KW-0812">Transmembrane</keyword>
<comment type="caution">
    <text evidence="7">The sequence shown here is derived from an EMBL/GenBank/DDBJ whole genome shotgun (WGS) entry which is preliminary data.</text>
</comment>
<dbReference type="InterPro" id="IPR005598">
    <property type="entry name" value="ATP_synth_I"/>
</dbReference>